<dbReference type="InterPro" id="IPR032820">
    <property type="entry name" value="ATPase_put"/>
</dbReference>
<gene>
    <name evidence="3" type="ORF">EDC64_102373</name>
</gene>
<sequence>MPKRSDSGPREPGERPADQGVEAGDPALSERLQRLNAALDKARPRDQSQPGQAQSGTSTASGMAMAFRLGSEFVAGVLVGAAIGWGIDQVLDLAPWGILVFTLIGFGAGVVNMMRAAGEFGHKRS</sequence>
<evidence type="ECO:0000256" key="1">
    <source>
        <dbReference type="SAM" id="MobiDB-lite"/>
    </source>
</evidence>
<name>A0A4R3M1M2_9HYPH</name>
<feature type="compositionally biased region" description="Polar residues" evidence="1">
    <location>
        <begin position="47"/>
        <end position="60"/>
    </location>
</feature>
<feature type="transmembrane region" description="Helical" evidence="2">
    <location>
        <begin position="93"/>
        <end position="114"/>
    </location>
</feature>
<feature type="region of interest" description="Disordered" evidence="1">
    <location>
        <begin position="39"/>
        <end position="60"/>
    </location>
</feature>
<dbReference type="Proteomes" id="UP000294664">
    <property type="component" value="Unassembled WGS sequence"/>
</dbReference>
<feature type="compositionally biased region" description="Basic and acidic residues" evidence="1">
    <location>
        <begin position="1"/>
        <end position="17"/>
    </location>
</feature>
<protein>
    <submittedName>
        <fullName evidence="3">ATP synthase protein I</fullName>
    </submittedName>
</protein>
<dbReference type="Pfam" id="PF09527">
    <property type="entry name" value="ATPase_gene1"/>
    <property type="match status" value="1"/>
</dbReference>
<keyword evidence="2" id="KW-0472">Membrane</keyword>
<keyword evidence="2" id="KW-0812">Transmembrane</keyword>
<evidence type="ECO:0000256" key="2">
    <source>
        <dbReference type="SAM" id="Phobius"/>
    </source>
</evidence>
<feature type="region of interest" description="Disordered" evidence="1">
    <location>
        <begin position="1"/>
        <end position="27"/>
    </location>
</feature>
<feature type="transmembrane region" description="Helical" evidence="2">
    <location>
        <begin position="69"/>
        <end position="87"/>
    </location>
</feature>
<keyword evidence="2" id="KW-1133">Transmembrane helix</keyword>
<accession>A0A4R3M1M2</accession>
<organism evidence="3 4">
    <name type="scientific">Aquabacter spiritensis</name>
    <dbReference type="NCBI Taxonomy" id="933073"/>
    <lineage>
        <taxon>Bacteria</taxon>
        <taxon>Pseudomonadati</taxon>
        <taxon>Pseudomonadota</taxon>
        <taxon>Alphaproteobacteria</taxon>
        <taxon>Hyphomicrobiales</taxon>
        <taxon>Xanthobacteraceae</taxon>
        <taxon>Aquabacter</taxon>
    </lineage>
</organism>
<dbReference type="RefSeq" id="WP_132030358.1">
    <property type="nucleotide sequence ID" value="NZ_SMAI01000002.1"/>
</dbReference>
<evidence type="ECO:0000313" key="4">
    <source>
        <dbReference type="Proteomes" id="UP000294664"/>
    </source>
</evidence>
<dbReference type="AlphaFoldDB" id="A0A4R3M1M2"/>
<keyword evidence="4" id="KW-1185">Reference proteome</keyword>
<evidence type="ECO:0000313" key="3">
    <source>
        <dbReference type="EMBL" id="TCT06892.1"/>
    </source>
</evidence>
<proteinExistence type="predicted"/>
<dbReference type="EMBL" id="SMAI01000002">
    <property type="protein sequence ID" value="TCT06892.1"/>
    <property type="molecule type" value="Genomic_DNA"/>
</dbReference>
<reference evidence="3 4" key="1">
    <citation type="submission" date="2019-03" db="EMBL/GenBank/DDBJ databases">
        <title>Genomic Encyclopedia of Type Strains, Phase IV (KMG-IV): sequencing the most valuable type-strain genomes for metagenomic binning, comparative biology and taxonomic classification.</title>
        <authorList>
            <person name="Goeker M."/>
        </authorList>
    </citation>
    <scope>NUCLEOTIDE SEQUENCE [LARGE SCALE GENOMIC DNA]</scope>
    <source>
        <strain evidence="3 4">DSM 9035</strain>
    </source>
</reference>
<dbReference type="OrthoDB" id="15401at2"/>
<comment type="caution">
    <text evidence="3">The sequence shown here is derived from an EMBL/GenBank/DDBJ whole genome shotgun (WGS) entry which is preliminary data.</text>
</comment>